<dbReference type="InterPro" id="IPR046358">
    <property type="entry name" value="Flagellin_C"/>
</dbReference>
<name>A0ABV4U8D7_9BACT</name>
<comment type="similarity">
    <text evidence="2">Belongs to the bacterial flagellin family.</text>
</comment>
<dbReference type="InterPro" id="IPR001492">
    <property type="entry name" value="Flagellin"/>
</dbReference>
<dbReference type="PANTHER" id="PTHR42792">
    <property type="entry name" value="FLAGELLIN"/>
    <property type="match status" value="1"/>
</dbReference>
<sequence length="643" mass="67962">MSSIPPSMFRTSTQMHSNQVLSVLRQTQSQMLDAERQIATNQKYGRPSDGAAKAPAILHLTQQLAARGQYEQNLDHALGMLDMTDATLREVNTLLLDAKTGAMGEIGMESSAESRKAQALVVDSQIKAMVDLANQKYQNIPLFGGTAGGGKPVFEEFLGGIRYTGTQKNLNADTGSTYAQPFNSNGVDAFGALSSRVQSMIDLQPQASAGTRVKDVAGATNQGVRTGTVRVSVNGQSVDVDLKNIDTLGDVTKRINNAINQLDAGAGSLNIAGDGFELDVNGGNDIVIEDIGGGKTAGDLGIRLDTNDNVGPSVNRMLSNRTSLAELGAGIDWAGGLQITHGEQTKVADFSNAQTVEDLKNVIADLDLGLRLEINNAGTGMDLVSEVSGISLSIGENGGTTASDLGLTTLGSNTSLSDFRNGQGVETVKGENDLRFTLSDGTSFDVNLDGVTQVGEMIARIEAAADVAGAGGQFSVGFAGQGNGIVFQDNTGGTDNFSIAGINQSQAAKHLGIEQSVAAGETIDSGDQAQVRVDSIFTNLIDLRNGLEKNSDSGISLAGERVEEDLDRLTQVRAHVGVEAKRVEQDQSRSKDRKLSEQTMLSNLQETDMTEVITKYAQLQHQWQASLQIGAQSMQMSLLDFLR</sequence>
<comment type="subcellular location">
    <subcellularLocation>
        <location evidence="1">Bacterial flagellum</location>
    </subcellularLocation>
</comment>
<evidence type="ECO:0000313" key="6">
    <source>
        <dbReference type="Proteomes" id="UP001575105"/>
    </source>
</evidence>
<dbReference type="RefSeq" id="WP_425345923.1">
    <property type="nucleotide sequence ID" value="NZ_JBGUBD010000006.1"/>
</dbReference>
<dbReference type="Pfam" id="PF00700">
    <property type="entry name" value="Flagellin_C"/>
    <property type="match status" value="1"/>
</dbReference>
<dbReference type="Gene3D" id="1.20.1330.10">
    <property type="entry name" value="f41 fragment of flagellin, N-terminal domain"/>
    <property type="match status" value="2"/>
</dbReference>
<protein>
    <submittedName>
        <fullName evidence="5">Flagellin</fullName>
    </submittedName>
</protein>
<evidence type="ECO:0000256" key="2">
    <source>
        <dbReference type="ARBA" id="ARBA00005709"/>
    </source>
</evidence>
<dbReference type="Proteomes" id="UP001575105">
    <property type="component" value="Unassembled WGS sequence"/>
</dbReference>
<keyword evidence="3" id="KW-0975">Bacterial flagellum</keyword>
<evidence type="ECO:0000256" key="1">
    <source>
        <dbReference type="ARBA" id="ARBA00004365"/>
    </source>
</evidence>
<gene>
    <name evidence="5" type="ORF">ACERK3_11990</name>
</gene>
<keyword evidence="5" id="KW-0282">Flagellum</keyword>
<evidence type="ECO:0000259" key="4">
    <source>
        <dbReference type="Pfam" id="PF00700"/>
    </source>
</evidence>
<feature type="domain" description="Flagellin C-terminal" evidence="4">
    <location>
        <begin position="562"/>
        <end position="642"/>
    </location>
</feature>
<keyword evidence="5" id="KW-0969">Cilium</keyword>
<dbReference type="EMBL" id="JBGUBD010000006">
    <property type="protein sequence ID" value="MFA9479006.1"/>
    <property type="molecule type" value="Genomic_DNA"/>
</dbReference>
<proteinExistence type="inferred from homology"/>
<comment type="caution">
    <text evidence="5">The sequence shown here is derived from an EMBL/GenBank/DDBJ whole genome shotgun (WGS) entry which is preliminary data.</text>
</comment>
<keyword evidence="5" id="KW-0966">Cell projection</keyword>
<keyword evidence="6" id="KW-1185">Reference proteome</keyword>
<organism evidence="5 6">
    <name type="scientific">Natronomicrosphaera hydrolytica</name>
    <dbReference type="NCBI Taxonomy" id="3242702"/>
    <lineage>
        <taxon>Bacteria</taxon>
        <taxon>Pseudomonadati</taxon>
        <taxon>Planctomycetota</taxon>
        <taxon>Phycisphaerae</taxon>
        <taxon>Phycisphaerales</taxon>
        <taxon>Phycisphaeraceae</taxon>
        <taxon>Natronomicrosphaera</taxon>
    </lineage>
</organism>
<dbReference type="PANTHER" id="PTHR42792:SF1">
    <property type="entry name" value="FLAGELLAR HOOK-ASSOCIATED PROTEIN 3"/>
    <property type="match status" value="1"/>
</dbReference>
<evidence type="ECO:0000256" key="3">
    <source>
        <dbReference type="ARBA" id="ARBA00023143"/>
    </source>
</evidence>
<accession>A0ABV4U8D7</accession>
<reference evidence="5 6" key="1">
    <citation type="submission" date="2024-08" db="EMBL/GenBank/DDBJ databases">
        <title>Whole-genome sequencing of halo(alkali)philic microorganisms from hypersaline lakes.</title>
        <authorList>
            <person name="Sorokin D.Y."/>
            <person name="Merkel A.Y."/>
            <person name="Messina E."/>
            <person name="Yakimov M."/>
        </authorList>
    </citation>
    <scope>NUCLEOTIDE SEQUENCE [LARGE SCALE GENOMIC DNA]</scope>
    <source>
        <strain evidence="5 6">AB-hyl4</strain>
    </source>
</reference>
<dbReference type="SUPFAM" id="SSF64518">
    <property type="entry name" value="Phase 1 flagellin"/>
    <property type="match status" value="2"/>
</dbReference>
<evidence type="ECO:0000313" key="5">
    <source>
        <dbReference type="EMBL" id="MFA9479006.1"/>
    </source>
</evidence>